<feature type="domain" description="Helix-hairpin-helix DNA-binding motif class 1" evidence="3">
    <location>
        <begin position="346"/>
        <end position="365"/>
    </location>
</feature>
<feature type="region of interest" description="Disordered" evidence="1">
    <location>
        <begin position="186"/>
        <end position="215"/>
    </location>
</feature>
<sequence length="398" mass="39295">MSDTSRTPRRAGAEDSHARSRRRSALDRLSGLERVTDGALAPVELDDPAPQGNSDAHPGGDPSPMRTAVDDGWGAVALPGWLDPVATDPAPVRSKPAGTASARVGNPPVGGDPHSDDDPGAHPDDPHLDDPHLDDDVEDGLDDRPRRRFAVAPPAAIAIILVGVVACVIAGFGLFGDSGEAPAVDFGAPGGPATSSNPSDVTSAPSRASAAGAGQPPAATAQVVVSVVGLVHRPGLVRLHSDARIADALAAAGGTREGADTVSLNLAQPVRDGDQILVGYAAQEGRLALRSAVVASGGASAAGTPVPSGTGAPGGSASAGGGSPAPAAGAAGNPGGLVNLNTASESELDALPGVGPVTAQAIIDYRTRNGTFSSVDQLGEVDGIGPSRLAKLRGLVTV</sequence>
<accession>H6MUJ8</accession>
<organism evidence="4 5">
    <name type="scientific">Gordonia polyisoprenivorans (strain DSM 44266 / VH2)</name>
    <dbReference type="NCBI Taxonomy" id="1112204"/>
    <lineage>
        <taxon>Bacteria</taxon>
        <taxon>Bacillati</taxon>
        <taxon>Actinomycetota</taxon>
        <taxon>Actinomycetes</taxon>
        <taxon>Mycobacteriales</taxon>
        <taxon>Gordoniaceae</taxon>
        <taxon>Gordonia</taxon>
    </lineage>
</organism>
<dbReference type="SMART" id="SM00278">
    <property type="entry name" value="HhH1"/>
    <property type="match status" value="2"/>
</dbReference>
<feature type="transmembrane region" description="Helical" evidence="2">
    <location>
        <begin position="154"/>
        <end position="175"/>
    </location>
</feature>
<dbReference type="PANTHER" id="PTHR21180">
    <property type="entry name" value="ENDONUCLEASE/EXONUCLEASE/PHOSPHATASE FAMILY DOMAIN-CONTAINING PROTEIN 1"/>
    <property type="match status" value="1"/>
</dbReference>
<dbReference type="GO" id="GO:0015628">
    <property type="term" value="P:protein secretion by the type II secretion system"/>
    <property type="evidence" value="ECO:0007669"/>
    <property type="project" value="TreeGrafter"/>
</dbReference>
<dbReference type="GO" id="GO:0015627">
    <property type="term" value="C:type II protein secretion system complex"/>
    <property type="evidence" value="ECO:0007669"/>
    <property type="project" value="TreeGrafter"/>
</dbReference>
<keyword evidence="2" id="KW-0812">Transmembrane</keyword>
<keyword evidence="2" id="KW-1133">Transmembrane helix</keyword>
<gene>
    <name evidence="4" type="ordered locus">GPOL_c29650</name>
</gene>
<feature type="compositionally biased region" description="Gly residues" evidence="1">
    <location>
        <begin position="311"/>
        <end position="323"/>
    </location>
</feature>
<proteinExistence type="predicted"/>
<evidence type="ECO:0000259" key="3">
    <source>
        <dbReference type="SMART" id="SM00278"/>
    </source>
</evidence>
<evidence type="ECO:0000313" key="5">
    <source>
        <dbReference type="Proteomes" id="UP000009154"/>
    </source>
</evidence>
<dbReference type="EMBL" id="CP003119">
    <property type="protein sequence ID" value="AFA73982.1"/>
    <property type="molecule type" value="Genomic_DNA"/>
</dbReference>
<feature type="domain" description="Helix-hairpin-helix DNA-binding motif class 1" evidence="3">
    <location>
        <begin position="376"/>
        <end position="395"/>
    </location>
</feature>
<reference evidence="4 5" key="1">
    <citation type="journal article" date="2012" name="Appl. Environ. Microbiol.">
        <title>Involvement of two latex-clearing proteins during rubber degradation and insights into the subsequent degradation pathway revealed by the genome sequence of Gordonia polyisoprenivorans strain VH2.</title>
        <authorList>
            <person name="Hiessl S."/>
            <person name="Schuldes J."/>
            <person name="Thurmer A."/>
            <person name="Halbsguth T."/>
            <person name="Broker D."/>
            <person name="Angelov A."/>
            <person name="Liebl W."/>
            <person name="Daniel R."/>
            <person name="Steinbuchel A."/>
        </authorList>
    </citation>
    <scope>NUCLEOTIDE SEQUENCE [LARGE SCALE GENOMIC DNA]</scope>
    <source>
        <strain evidence="5">DSM 44266 / VH2</strain>
    </source>
</reference>
<evidence type="ECO:0000256" key="1">
    <source>
        <dbReference type="SAM" id="MobiDB-lite"/>
    </source>
</evidence>
<dbReference type="Proteomes" id="UP000009154">
    <property type="component" value="Chromosome"/>
</dbReference>
<dbReference type="KEGG" id="gpo:GPOL_c29650"/>
<evidence type="ECO:0000313" key="4">
    <source>
        <dbReference type="EMBL" id="AFA73982.1"/>
    </source>
</evidence>
<dbReference type="RefSeq" id="WP_014360493.1">
    <property type="nucleotide sequence ID" value="NC_016906.1"/>
</dbReference>
<dbReference type="GO" id="GO:0003677">
    <property type="term" value="F:DNA binding"/>
    <property type="evidence" value="ECO:0007669"/>
    <property type="project" value="InterPro"/>
</dbReference>
<dbReference type="InterPro" id="IPR010994">
    <property type="entry name" value="RuvA_2-like"/>
</dbReference>
<evidence type="ECO:0000256" key="2">
    <source>
        <dbReference type="SAM" id="Phobius"/>
    </source>
</evidence>
<dbReference type="GeneID" id="90160001"/>
<feature type="region of interest" description="Disordered" evidence="1">
    <location>
        <begin position="87"/>
        <end position="141"/>
    </location>
</feature>
<feature type="compositionally biased region" description="Low complexity" evidence="1">
    <location>
        <begin position="298"/>
        <end position="310"/>
    </location>
</feature>
<dbReference type="Pfam" id="PF10531">
    <property type="entry name" value="SLBB"/>
    <property type="match status" value="1"/>
</dbReference>
<protein>
    <submittedName>
        <fullName evidence="4">ComEA competence protein</fullName>
    </submittedName>
</protein>
<keyword evidence="5" id="KW-1185">Reference proteome</keyword>
<dbReference type="AlphaFoldDB" id="H6MUJ8"/>
<feature type="region of interest" description="Disordered" evidence="1">
    <location>
        <begin position="1"/>
        <end position="72"/>
    </location>
</feature>
<dbReference type="HOGENOM" id="CLU_052011_0_1_11"/>
<keyword evidence="2" id="KW-0472">Membrane</keyword>
<dbReference type="InterPro" id="IPR004509">
    <property type="entry name" value="Competence_ComEA_HhH"/>
</dbReference>
<dbReference type="GO" id="GO:0006281">
    <property type="term" value="P:DNA repair"/>
    <property type="evidence" value="ECO:0007669"/>
    <property type="project" value="InterPro"/>
</dbReference>
<feature type="compositionally biased region" description="Basic and acidic residues" evidence="1">
    <location>
        <begin position="113"/>
        <end position="131"/>
    </location>
</feature>
<feature type="compositionally biased region" description="Low complexity" evidence="1">
    <location>
        <begin position="202"/>
        <end position="215"/>
    </location>
</feature>
<name>H6MUJ8_GORPV</name>
<dbReference type="InterPro" id="IPR051675">
    <property type="entry name" value="Endo/Exo/Phosphatase_dom_1"/>
</dbReference>
<dbReference type="eggNOG" id="COG1555">
    <property type="taxonomic scope" value="Bacteria"/>
</dbReference>
<dbReference type="SUPFAM" id="SSF47781">
    <property type="entry name" value="RuvA domain 2-like"/>
    <property type="match status" value="1"/>
</dbReference>
<dbReference type="NCBIfam" id="TIGR00426">
    <property type="entry name" value="competence protein ComEA helix-hairpin-helix repeat region"/>
    <property type="match status" value="1"/>
</dbReference>
<dbReference type="STRING" id="1112204.GPOL_c29650"/>
<dbReference type="Pfam" id="PF12836">
    <property type="entry name" value="HHH_3"/>
    <property type="match status" value="1"/>
</dbReference>
<dbReference type="InterPro" id="IPR003583">
    <property type="entry name" value="Hlx-hairpin-Hlx_DNA-bd_motif"/>
</dbReference>
<dbReference type="Gene3D" id="1.10.150.320">
    <property type="entry name" value="Photosystem II 12 kDa extrinsic protein"/>
    <property type="match status" value="1"/>
</dbReference>
<feature type="region of interest" description="Disordered" evidence="1">
    <location>
        <begin position="298"/>
        <end position="330"/>
    </location>
</feature>
<feature type="compositionally biased region" description="Acidic residues" evidence="1">
    <location>
        <begin position="132"/>
        <end position="141"/>
    </location>
</feature>
<dbReference type="Gene3D" id="3.10.560.10">
    <property type="entry name" value="Outer membrane lipoprotein wza domain like"/>
    <property type="match status" value="1"/>
</dbReference>
<feature type="compositionally biased region" description="Basic and acidic residues" evidence="1">
    <location>
        <begin position="11"/>
        <end position="36"/>
    </location>
</feature>
<dbReference type="PANTHER" id="PTHR21180:SF32">
    <property type="entry name" value="ENDONUCLEASE_EXONUCLEASE_PHOSPHATASE FAMILY DOMAIN-CONTAINING PROTEIN 1"/>
    <property type="match status" value="1"/>
</dbReference>
<dbReference type="InterPro" id="IPR019554">
    <property type="entry name" value="Soluble_ligand-bd"/>
</dbReference>